<dbReference type="SUPFAM" id="SSF53300">
    <property type="entry name" value="vWA-like"/>
    <property type="match status" value="1"/>
</dbReference>
<dbReference type="Proteomes" id="UP000062519">
    <property type="component" value="Chromosome 1"/>
</dbReference>
<proteinExistence type="predicted"/>
<accession>A0A1B4FDU7</accession>
<dbReference type="InterPro" id="IPR036465">
    <property type="entry name" value="vWFA_dom_sf"/>
</dbReference>
<reference evidence="2 3" key="1">
    <citation type="submission" date="2015-12" db="EMBL/GenBank/DDBJ databases">
        <title>Diversity of Burkholderia near neighbor genomes.</title>
        <authorList>
            <person name="Sahl J."/>
            <person name="Wagner D."/>
            <person name="Keim P."/>
        </authorList>
    </citation>
    <scope>NUCLEOTIDE SEQUENCE [LARGE SCALE GENOMIC DNA]</scope>
    <source>
        <strain evidence="2 3">BDU6</strain>
    </source>
</reference>
<gene>
    <name evidence="2" type="ORF">WS70_08240</name>
</gene>
<evidence type="ECO:0000259" key="1">
    <source>
        <dbReference type="Pfam" id="PF13519"/>
    </source>
</evidence>
<keyword evidence="3" id="KW-1185">Reference proteome</keyword>
<dbReference type="Gene3D" id="3.40.50.410">
    <property type="entry name" value="von Willebrand factor, type A domain"/>
    <property type="match status" value="1"/>
</dbReference>
<dbReference type="AlphaFoldDB" id="A0A1B4FDU7"/>
<protein>
    <submittedName>
        <fullName evidence="2">Magnesium chelatase</fullName>
    </submittedName>
</protein>
<dbReference type="EMBL" id="CP013386">
    <property type="protein sequence ID" value="AOJ01821.1"/>
    <property type="molecule type" value="Genomic_DNA"/>
</dbReference>
<sequence>MRADDASDARGRPGTRVAWRATLAAKRGGALRADHLRYRPQTGAPGALHCFVLDCSASMLTAGRLARAKGLVVARFDRIARERADAALVCFGGGSADVRFGPAVPRWWNERWLAPVGGGGGTPLAHGIDAAARLLARAARRRPQQQRWVWLLSDGRTAEAPARPALADRIVVVDFDDAAVRLGRCERLAHAWGATLVTPDELACGVA</sequence>
<dbReference type="InterPro" id="IPR052989">
    <property type="entry name" value="Mg-chelatase_DI-like"/>
</dbReference>
<evidence type="ECO:0000313" key="2">
    <source>
        <dbReference type="EMBL" id="AOJ01821.1"/>
    </source>
</evidence>
<dbReference type="PANTHER" id="PTHR35023:SF1">
    <property type="entry name" value="MG-PROTOPORPHYRIN IX CHELATASE"/>
    <property type="match status" value="1"/>
</dbReference>
<organism evidence="2 3">
    <name type="scientific">Burkholderia mayonis</name>
    <dbReference type="NCBI Taxonomy" id="1385591"/>
    <lineage>
        <taxon>Bacteria</taxon>
        <taxon>Pseudomonadati</taxon>
        <taxon>Pseudomonadota</taxon>
        <taxon>Betaproteobacteria</taxon>
        <taxon>Burkholderiales</taxon>
        <taxon>Burkholderiaceae</taxon>
        <taxon>Burkholderia</taxon>
        <taxon>pseudomallei group</taxon>
    </lineage>
</organism>
<feature type="domain" description="VWFA" evidence="1">
    <location>
        <begin position="51"/>
        <end position="155"/>
    </location>
</feature>
<evidence type="ECO:0000313" key="3">
    <source>
        <dbReference type="Proteomes" id="UP000062519"/>
    </source>
</evidence>
<dbReference type="RefSeq" id="WP_059597029.1">
    <property type="nucleotide sequence ID" value="NZ_CP013386.1"/>
</dbReference>
<name>A0A1B4FDU7_9BURK</name>
<dbReference type="Pfam" id="PF13519">
    <property type="entry name" value="VWA_2"/>
    <property type="match status" value="1"/>
</dbReference>
<dbReference type="KEGG" id="buu:WS70_08240"/>
<dbReference type="PANTHER" id="PTHR35023">
    <property type="entry name" value="CHELATASE-RELATED"/>
    <property type="match status" value="1"/>
</dbReference>
<dbReference type="InterPro" id="IPR002035">
    <property type="entry name" value="VWF_A"/>
</dbReference>